<keyword evidence="3 6" id="KW-0812">Transmembrane</keyword>
<dbReference type="PANTHER" id="PTHR33529">
    <property type="entry name" value="SLR0882 PROTEIN-RELATED"/>
    <property type="match status" value="1"/>
</dbReference>
<dbReference type="Pfam" id="PF03739">
    <property type="entry name" value="LptF_LptG"/>
    <property type="match status" value="1"/>
</dbReference>
<evidence type="ECO:0000256" key="3">
    <source>
        <dbReference type="ARBA" id="ARBA00022692"/>
    </source>
</evidence>
<dbReference type="EMBL" id="SSHJ02000009">
    <property type="protein sequence ID" value="MFN0257464.1"/>
    <property type="molecule type" value="Genomic_DNA"/>
</dbReference>
<feature type="transmembrane region" description="Helical" evidence="6">
    <location>
        <begin position="100"/>
        <end position="122"/>
    </location>
</feature>
<feature type="transmembrane region" description="Helical" evidence="6">
    <location>
        <begin position="431"/>
        <end position="450"/>
    </location>
</feature>
<keyword evidence="5 6" id="KW-0472">Membrane</keyword>
<keyword evidence="2" id="KW-1003">Cell membrane</keyword>
<comment type="subcellular location">
    <subcellularLocation>
        <location evidence="1">Cell membrane</location>
        <topology evidence="1">Multi-pass membrane protein</topology>
    </subcellularLocation>
</comment>
<evidence type="ECO:0000256" key="5">
    <source>
        <dbReference type="ARBA" id="ARBA00023136"/>
    </source>
</evidence>
<feature type="transmembrane region" description="Helical" evidence="6">
    <location>
        <begin position="399"/>
        <end position="419"/>
    </location>
</feature>
<keyword evidence="8" id="KW-1185">Reference proteome</keyword>
<feature type="transmembrane region" description="Helical" evidence="6">
    <location>
        <begin position="373"/>
        <end position="393"/>
    </location>
</feature>
<feature type="transmembrane region" description="Helical" evidence="6">
    <location>
        <begin position="54"/>
        <end position="80"/>
    </location>
</feature>
<evidence type="ECO:0000256" key="1">
    <source>
        <dbReference type="ARBA" id="ARBA00004651"/>
    </source>
</evidence>
<protein>
    <submittedName>
        <fullName evidence="7">LptF/LptG family permease</fullName>
    </submittedName>
</protein>
<evidence type="ECO:0000256" key="4">
    <source>
        <dbReference type="ARBA" id="ARBA00022989"/>
    </source>
</evidence>
<reference evidence="7 8" key="1">
    <citation type="submission" date="2024-12" db="EMBL/GenBank/DDBJ databases">
        <authorList>
            <person name="Hu S."/>
        </authorList>
    </citation>
    <scope>NUCLEOTIDE SEQUENCE [LARGE SCALE GENOMIC DNA]</scope>
    <source>
        <strain evidence="7 8">THG-T11</strain>
    </source>
</reference>
<sequence length="489" mass="55068">MKKIHLLLIKAFIRPFAVTFFIVMFILLMFFLFKYVDDLIGKGFEWYVIAELMMYASASNVAMALPLAILLSSIMTFGNLGENYELVAIKSAGVSLRKAMQPLLVLILGLAVASFFFSDYMLPKANLKYGSLLWDVRNKKLSFLIKPGVFNNSIPGYSMRVERKGEGAIDSLYGLMIYDHSGGNGIPQIIMAEKGKMSKTSDGNYMVLNLVNGVRYQEAGSNNGPYNPRQTFTRMRFKQTEVKFDFSSFKDMTRTQEQNFKNNAPMLNRKELIQRRDSLSKGLDSLGKALQTNAQFYFKQSTSVKGYTKVNTTPKEIKGSVVNLIPKDQKVQSLQSAFDQIEALKQTIKGQLPDYEFRSKEVLKAKIEYQRKYTLAVSCLLLFFIGAPLGAIIRKGGLGLPVVIAVIFFLFYHIISTVSEKSAKEGSLDPVIGMWMAVIILTPVGAFLTYKATVDSALFDIDYYKQLIVGVFKKLFNRKKAVDTRSEKS</sequence>
<dbReference type="InterPro" id="IPR005495">
    <property type="entry name" value="LptG/LptF_permease"/>
</dbReference>
<dbReference type="Proteomes" id="UP001517247">
    <property type="component" value="Unassembled WGS sequence"/>
</dbReference>
<organism evidence="7 8">
    <name type="scientific">Pedobacter ureilyticus</name>
    <dbReference type="NCBI Taxonomy" id="1393051"/>
    <lineage>
        <taxon>Bacteria</taxon>
        <taxon>Pseudomonadati</taxon>
        <taxon>Bacteroidota</taxon>
        <taxon>Sphingobacteriia</taxon>
        <taxon>Sphingobacteriales</taxon>
        <taxon>Sphingobacteriaceae</taxon>
        <taxon>Pedobacter</taxon>
    </lineage>
</organism>
<evidence type="ECO:0000313" key="7">
    <source>
        <dbReference type="EMBL" id="MFN0257464.1"/>
    </source>
</evidence>
<name>A0ABW9JBI6_9SPHI</name>
<accession>A0ABW9JBI6</accession>
<feature type="transmembrane region" description="Helical" evidence="6">
    <location>
        <begin position="12"/>
        <end position="33"/>
    </location>
</feature>
<evidence type="ECO:0000256" key="6">
    <source>
        <dbReference type="SAM" id="Phobius"/>
    </source>
</evidence>
<keyword evidence="4 6" id="KW-1133">Transmembrane helix</keyword>
<proteinExistence type="predicted"/>
<evidence type="ECO:0000256" key="2">
    <source>
        <dbReference type="ARBA" id="ARBA00022475"/>
    </source>
</evidence>
<gene>
    <name evidence="7" type="ORF">E6A44_017885</name>
</gene>
<dbReference type="RefSeq" id="WP_138724547.1">
    <property type="nucleotide sequence ID" value="NZ_SSHJ02000009.1"/>
</dbReference>
<dbReference type="PANTHER" id="PTHR33529:SF6">
    <property type="entry name" value="YJGP_YJGQ FAMILY PERMEASE"/>
    <property type="match status" value="1"/>
</dbReference>
<comment type="caution">
    <text evidence="7">The sequence shown here is derived from an EMBL/GenBank/DDBJ whole genome shotgun (WGS) entry which is preliminary data.</text>
</comment>
<evidence type="ECO:0000313" key="8">
    <source>
        <dbReference type="Proteomes" id="UP001517247"/>
    </source>
</evidence>